<proteinExistence type="predicted"/>
<evidence type="ECO:0000256" key="1">
    <source>
        <dbReference type="SAM" id="MobiDB-lite"/>
    </source>
</evidence>
<comment type="caution">
    <text evidence="2">The sequence shown here is derived from an EMBL/GenBank/DDBJ whole genome shotgun (WGS) entry which is preliminary data.</text>
</comment>
<sequence length="226" mass="26534">MATDYFQKLLNKLFEIQKKSAKQKINKDYINMDSASSSKIPHNLDESKEIINEETMQGQEDIFDVERLHQRMLEMQQELAELLKKEGKRKESSFTTENSPIQETTRIPRIFRQEGSPSPFSSPMASSTPFTSQRPNTLPKRVNIYAQASRPFQKEIPRNNTPIFKIRPKDFNLWFDEKEVERFIKRVENIAEIEGASGRDIARQISFWTKNQDISYHIERIPGYET</sequence>
<protein>
    <submittedName>
        <fullName evidence="2">Uncharacterized protein</fullName>
    </submittedName>
</protein>
<evidence type="ECO:0000313" key="2">
    <source>
        <dbReference type="EMBL" id="MBW0479514.1"/>
    </source>
</evidence>
<dbReference type="EMBL" id="AVOT02005610">
    <property type="protein sequence ID" value="MBW0479514.1"/>
    <property type="molecule type" value="Genomic_DNA"/>
</dbReference>
<reference evidence="2" key="1">
    <citation type="submission" date="2021-03" db="EMBL/GenBank/DDBJ databases">
        <title>Draft genome sequence of rust myrtle Austropuccinia psidii MF-1, a brazilian biotype.</title>
        <authorList>
            <person name="Quecine M.C."/>
            <person name="Pachon D.M.R."/>
            <person name="Bonatelli M.L."/>
            <person name="Correr F.H."/>
            <person name="Franceschini L.M."/>
            <person name="Leite T.F."/>
            <person name="Margarido G.R.A."/>
            <person name="Almeida C.A."/>
            <person name="Ferrarezi J.A."/>
            <person name="Labate C.A."/>
        </authorList>
    </citation>
    <scope>NUCLEOTIDE SEQUENCE</scope>
    <source>
        <strain evidence="2">MF-1</strain>
    </source>
</reference>
<feature type="region of interest" description="Disordered" evidence="1">
    <location>
        <begin position="113"/>
        <end position="137"/>
    </location>
</feature>
<gene>
    <name evidence="2" type="ORF">O181_019229</name>
</gene>
<dbReference type="OrthoDB" id="2152029at2759"/>
<organism evidence="2 3">
    <name type="scientific">Austropuccinia psidii MF-1</name>
    <dbReference type="NCBI Taxonomy" id="1389203"/>
    <lineage>
        <taxon>Eukaryota</taxon>
        <taxon>Fungi</taxon>
        <taxon>Dikarya</taxon>
        <taxon>Basidiomycota</taxon>
        <taxon>Pucciniomycotina</taxon>
        <taxon>Pucciniomycetes</taxon>
        <taxon>Pucciniales</taxon>
        <taxon>Sphaerophragmiaceae</taxon>
        <taxon>Austropuccinia</taxon>
    </lineage>
</organism>
<feature type="compositionally biased region" description="Low complexity" evidence="1">
    <location>
        <begin position="116"/>
        <end position="132"/>
    </location>
</feature>
<accession>A0A9Q3GUI8</accession>
<evidence type="ECO:0000313" key="3">
    <source>
        <dbReference type="Proteomes" id="UP000765509"/>
    </source>
</evidence>
<name>A0A9Q3GUI8_9BASI</name>
<dbReference type="AlphaFoldDB" id="A0A9Q3GUI8"/>
<dbReference type="Proteomes" id="UP000765509">
    <property type="component" value="Unassembled WGS sequence"/>
</dbReference>
<keyword evidence="3" id="KW-1185">Reference proteome</keyword>